<protein>
    <submittedName>
        <fullName evidence="2">Uncharacterized protein</fullName>
    </submittedName>
</protein>
<evidence type="ECO:0000256" key="1">
    <source>
        <dbReference type="SAM" id="Phobius"/>
    </source>
</evidence>
<sequence>MVMLGFPLASRALVTLYRDLQKHQQQHSYITTIIIIIIIIIIPSITIRNPTIGQANSYKNK</sequence>
<accession>A0A5B7FBJ0</accession>
<gene>
    <name evidence="2" type="ORF">E2C01_036496</name>
</gene>
<organism evidence="2 3">
    <name type="scientific">Portunus trituberculatus</name>
    <name type="common">Swimming crab</name>
    <name type="synonym">Neptunus trituberculatus</name>
    <dbReference type="NCBI Taxonomy" id="210409"/>
    <lineage>
        <taxon>Eukaryota</taxon>
        <taxon>Metazoa</taxon>
        <taxon>Ecdysozoa</taxon>
        <taxon>Arthropoda</taxon>
        <taxon>Crustacea</taxon>
        <taxon>Multicrustacea</taxon>
        <taxon>Malacostraca</taxon>
        <taxon>Eumalacostraca</taxon>
        <taxon>Eucarida</taxon>
        <taxon>Decapoda</taxon>
        <taxon>Pleocyemata</taxon>
        <taxon>Brachyura</taxon>
        <taxon>Eubrachyura</taxon>
        <taxon>Portunoidea</taxon>
        <taxon>Portunidae</taxon>
        <taxon>Portuninae</taxon>
        <taxon>Portunus</taxon>
    </lineage>
</organism>
<proteinExistence type="predicted"/>
<keyword evidence="1" id="KW-1133">Transmembrane helix</keyword>
<comment type="caution">
    <text evidence="2">The sequence shown here is derived from an EMBL/GenBank/DDBJ whole genome shotgun (WGS) entry which is preliminary data.</text>
</comment>
<dbReference type="EMBL" id="VSRR010005597">
    <property type="protein sequence ID" value="MPC42865.1"/>
    <property type="molecule type" value="Genomic_DNA"/>
</dbReference>
<keyword evidence="1" id="KW-0472">Membrane</keyword>
<dbReference type="AlphaFoldDB" id="A0A5B7FBJ0"/>
<keyword evidence="1" id="KW-0812">Transmembrane</keyword>
<dbReference type="Proteomes" id="UP000324222">
    <property type="component" value="Unassembled WGS sequence"/>
</dbReference>
<reference evidence="2 3" key="1">
    <citation type="submission" date="2019-05" db="EMBL/GenBank/DDBJ databases">
        <title>Another draft genome of Portunus trituberculatus and its Hox gene families provides insights of decapod evolution.</title>
        <authorList>
            <person name="Jeong J.-H."/>
            <person name="Song I."/>
            <person name="Kim S."/>
            <person name="Choi T."/>
            <person name="Kim D."/>
            <person name="Ryu S."/>
            <person name="Kim W."/>
        </authorList>
    </citation>
    <scope>NUCLEOTIDE SEQUENCE [LARGE SCALE GENOMIC DNA]</scope>
    <source>
        <tissue evidence="2">Muscle</tissue>
    </source>
</reference>
<evidence type="ECO:0000313" key="3">
    <source>
        <dbReference type="Proteomes" id="UP000324222"/>
    </source>
</evidence>
<feature type="transmembrane region" description="Helical" evidence="1">
    <location>
        <begin position="28"/>
        <end position="47"/>
    </location>
</feature>
<evidence type="ECO:0000313" key="2">
    <source>
        <dbReference type="EMBL" id="MPC42865.1"/>
    </source>
</evidence>
<name>A0A5B7FBJ0_PORTR</name>
<keyword evidence="3" id="KW-1185">Reference proteome</keyword>